<feature type="region of interest" description="Disordered" evidence="1">
    <location>
        <begin position="271"/>
        <end position="309"/>
    </location>
</feature>
<dbReference type="InterPro" id="IPR056988">
    <property type="entry name" value="Zn_ribbon_pln"/>
</dbReference>
<dbReference type="Proteomes" id="UP000822688">
    <property type="component" value="Chromosome 7"/>
</dbReference>
<dbReference type="PANTHER" id="PTHR45089:SF24">
    <property type="entry name" value="DNAJ HEAT SHOCK N-TERMINAL DOMAIN-CONTAINING PROTEIN"/>
    <property type="match status" value="1"/>
</dbReference>
<reference evidence="3" key="1">
    <citation type="submission" date="2020-06" db="EMBL/GenBank/DDBJ databases">
        <title>WGS assembly of Ceratodon purpureus strain R40.</title>
        <authorList>
            <person name="Carey S.B."/>
            <person name="Jenkins J."/>
            <person name="Shu S."/>
            <person name="Lovell J.T."/>
            <person name="Sreedasyam A."/>
            <person name="Maumus F."/>
            <person name="Tiley G.P."/>
            <person name="Fernandez-Pozo N."/>
            <person name="Barry K."/>
            <person name="Chen C."/>
            <person name="Wang M."/>
            <person name="Lipzen A."/>
            <person name="Daum C."/>
            <person name="Saski C.A."/>
            <person name="Payton A.C."/>
            <person name="Mcbreen J.C."/>
            <person name="Conrad R.E."/>
            <person name="Kollar L.M."/>
            <person name="Olsson S."/>
            <person name="Huttunen S."/>
            <person name="Landis J.B."/>
            <person name="Wickett N.J."/>
            <person name="Johnson M.G."/>
            <person name="Rensing S.A."/>
            <person name="Grimwood J."/>
            <person name="Schmutz J."/>
            <person name="Mcdaniel S.F."/>
        </authorList>
    </citation>
    <scope>NUCLEOTIDE SEQUENCE</scope>
    <source>
        <strain evidence="3">R40</strain>
    </source>
</reference>
<evidence type="ECO:0000313" key="3">
    <source>
        <dbReference type="EMBL" id="KAG0568139.1"/>
    </source>
</evidence>
<dbReference type="SMART" id="SM00271">
    <property type="entry name" value="DnaJ"/>
    <property type="match status" value="1"/>
</dbReference>
<feature type="compositionally biased region" description="Basic and acidic residues" evidence="1">
    <location>
        <begin position="376"/>
        <end position="387"/>
    </location>
</feature>
<dbReference type="Pfam" id="PF11926">
    <property type="entry name" value="DUF3444"/>
    <property type="match status" value="1"/>
</dbReference>
<feature type="compositionally biased region" description="Basic and acidic residues" evidence="1">
    <location>
        <begin position="354"/>
        <end position="365"/>
    </location>
</feature>
<feature type="region of interest" description="Disordered" evidence="1">
    <location>
        <begin position="577"/>
        <end position="610"/>
    </location>
</feature>
<dbReference type="SUPFAM" id="SSF46565">
    <property type="entry name" value="Chaperone J-domain"/>
    <property type="match status" value="1"/>
</dbReference>
<organism evidence="3 4">
    <name type="scientific">Ceratodon purpureus</name>
    <name type="common">Fire moss</name>
    <name type="synonym">Dicranum purpureum</name>
    <dbReference type="NCBI Taxonomy" id="3225"/>
    <lineage>
        <taxon>Eukaryota</taxon>
        <taxon>Viridiplantae</taxon>
        <taxon>Streptophyta</taxon>
        <taxon>Embryophyta</taxon>
        <taxon>Bryophyta</taxon>
        <taxon>Bryophytina</taxon>
        <taxon>Bryopsida</taxon>
        <taxon>Dicranidae</taxon>
        <taxon>Pseudoditrichales</taxon>
        <taxon>Ditrichaceae</taxon>
        <taxon>Ceratodon</taxon>
    </lineage>
</organism>
<dbReference type="Pfam" id="PF00226">
    <property type="entry name" value="DnaJ"/>
    <property type="match status" value="1"/>
</dbReference>
<sequence length="834" mass="92583">MECNRDEAIRARDIAEGKFAMHDFQGAKKFILKALQLYPSLEGAAQMMAILDVHIAAQVKVGSNETDWYGILQVEPAWDESAIKKQYRRLALLLHPDKNQARGAEAAFKLIGEAFGVLSDKIRRFQHDSKRGGEPRVAQPAPHASEPPRPANAAYHASETSRPANAAYQAQYQAAAAHATPAANGAQAPPSSLTFWTACPLCRMQYQYMRMYLGYQLLCQKCHKPFHATDINAPASNGTTFTWNNGPFPTGPVPPAPRRAGAFNFQNWHQNGGVAAGSVPANGHARGPGGSHTAGSGNYPSGSTGGAGASAATAAANLVQEAYQRAQRERVAQEKAELKRRAKEDEKLARQLEKEDMKKARDAAKTQEALQKLTKKREEAIEKEARKKAGMKTGTRKRLKKRRRDDDDDEDDEDEEAEDLERSNSGYASQGDLTRKSSRHRRNVAYGIDGELSDDDDFEVLPGAKKPRATANGADVGHDSRMEKGKSVMYDDGETLGAGGGSGNKDAAGRDIKMKNSLPEQLGERFRKEILVKIVEQSRQASQVPITKYMEGTRQKASKASGDTNPVQHVVISSVANGRVDQKKDEVNVAGEDETPEGESEEQQIDVPNPDFHDFDADRTEAHVKKNQIWALYDETDGMPRFYCQINKVTRAPFYVEGIWLEPIHPQRDTFTWLKDRELSLGTGEFRLGDEIEFDTINTFSHLMANIKKIPRNPKCYEIYPKRPEVWAIYADYEKETSTDAEGKLKLRYEFVLIRSDFSAMTGSGRVAKLQKLEGYKTLWTPDAESIPMTVKYDLHKFSHRVPALSVTEKDVQGVPCECLELDPASTPADVIRT</sequence>
<dbReference type="InterPro" id="IPR036869">
    <property type="entry name" value="J_dom_sf"/>
</dbReference>
<accession>A0A8T0HDB6</accession>
<evidence type="ECO:0000259" key="2">
    <source>
        <dbReference type="PROSITE" id="PS50076"/>
    </source>
</evidence>
<name>A0A8T0HDB6_CERPU</name>
<dbReference type="Gene3D" id="1.10.287.110">
    <property type="entry name" value="DnaJ domain"/>
    <property type="match status" value="1"/>
</dbReference>
<dbReference type="EMBL" id="CM026428">
    <property type="protein sequence ID" value="KAG0568139.1"/>
    <property type="molecule type" value="Genomic_DNA"/>
</dbReference>
<evidence type="ECO:0000313" key="4">
    <source>
        <dbReference type="Proteomes" id="UP000822688"/>
    </source>
</evidence>
<dbReference type="InterPro" id="IPR001623">
    <property type="entry name" value="DnaJ_domain"/>
</dbReference>
<dbReference type="OrthoDB" id="10250354at2759"/>
<dbReference type="AlphaFoldDB" id="A0A8T0HDB6"/>
<proteinExistence type="predicted"/>
<comment type="caution">
    <text evidence="3">The sequence shown here is derived from an EMBL/GenBank/DDBJ whole genome shotgun (WGS) entry which is preliminary data.</text>
</comment>
<feature type="compositionally biased region" description="Acidic residues" evidence="1">
    <location>
        <begin position="591"/>
        <end position="604"/>
    </location>
</feature>
<dbReference type="PANTHER" id="PTHR45089">
    <property type="entry name" value="DNAJ HEAT SHOCK AMINO-TERMINAL DOMAIN PROTEIN-RELATED"/>
    <property type="match status" value="1"/>
</dbReference>
<gene>
    <name evidence="3" type="ORF">KC19_7G189500</name>
</gene>
<dbReference type="Pfam" id="PF23551">
    <property type="entry name" value="Zn_ribbon_20"/>
    <property type="match status" value="1"/>
</dbReference>
<feature type="region of interest" description="Disordered" evidence="1">
    <location>
        <begin position="354"/>
        <end position="512"/>
    </location>
</feature>
<feature type="region of interest" description="Disordered" evidence="1">
    <location>
        <begin position="128"/>
        <end position="160"/>
    </location>
</feature>
<feature type="compositionally biased region" description="Basic and acidic residues" evidence="1">
    <location>
        <begin position="476"/>
        <end position="486"/>
    </location>
</feature>
<feature type="compositionally biased region" description="Acidic residues" evidence="1">
    <location>
        <begin position="406"/>
        <end position="419"/>
    </location>
</feature>
<dbReference type="PROSITE" id="PS50076">
    <property type="entry name" value="DNAJ_2"/>
    <property type="match status" value="1"/>
</dbReference>
<feature type="domain" description="J" evidence="2">
    <location>
        <begin position="67"/>
        <end position="131"/>
    </location>
</feature>
<dbReference type="PRINTS" id="PR00625">
    <property type="entry name" value="JDOMAIN"/>
</dbReference>
<protein>
    <recommendedName>
        <fullName evidence="2">J domain-containing protein</fullName>
    </recommendedName>
</protein>
<dbReference type="InterPro" id="IPR024593">
    <property type="entry name" value="DUF3444"/>
</dbReference>
<evidence type="ECO:0000256" key="1">
    <source>
        <dbReference type="SAM" id="MobiDB-lite"/>
    </source>
</evidence>
<dbReference type="CDD" id="cd06257">
    <property type="entry name" value="DnaJ"/>
    <property type="match status" value="1"/>
</dbReference>
<feature type="compositionally biased region" description="Basic residues" evidence="1">
    <location>
        <begin position="388"/>
        <end position="403"/>
    </location>
</feature>
<keyword evidence="4" id="KW-1185">Reference proteome</keyword>
<feature type="compositionally biased region" description="Polar residues" evidence="1">
    <location>
        <begin position="423"/>
        <end position="432"/>
    </location>
</feature>